<gene>
    <name evidence="1" type="ORF">BURMUCGD2_6175</name>
</gene>
<evidence type="ECO:0000313" key="2">
    <source>
        <dbReference type="Proteomes" id="UP000004535"/>
    </source>
</evidence>
<dbReference type="EMBL" id="ACFC01000013">
    <property type="protein sequence ID" value="EEE04758.1"/>
    <property type="molecule type" value="Genomic_DNA"/>
</dbReference>
<evidence type="ECO:0000313" key="1">
    <source>
        <dbReference type="EMBL" id="EEE04758.1"/>
    </source>
</evidence>
<dbReference type="AlphaFoldDB" id="B9BWT8"/>
<accession>B9BWT8</accession>
<dbReference type="Proteomes" id="UP000004535">
    <property type="component" value="Unassembled WGS sequence"/>
</dbReference>
<reference evidence="1 2" key="1">
    <citation type="journal article" date="2012" name="J. Bacteriol.">
        <title>Draft Genome Sequence Determination for Cystic Fibrosis and Chronic Granulomatous Disease Burkholderia multivorans Isolates.</title>
        <authorList>
            <person name="Varga J.J."/>
            <person name="Losada L."/>
            <person name="Zelazny A.M."/>
            <person name="Brinkac L."/>
            <person name="Harkins D."/>
            <person name="Radune D."/>
            <person name="Hostetler J."/>
            <person name="Sampaio E.P."/>
            <person name="Ronning C.M."/>
            <person name="Nierman W.C."/>
            <person name="Greenberg D.E."/>
            <person name="Holland S.M."/>
            <person name="Goldberg J.B."/>
        </authorList>
    </citation>
    <scope>NUCLEOTIDE SEQUENCE [LARGE SCALE GENOMIC DNA]</scope>
    <source>
        <strain evidence="1 2">CGD2</strain>
    </source>
</reference>
<name>B9BWT8_9BURK</name>
<proteinExistence type="predicted"/>
<sequence length="49" mass="5339">MPNAVAGCRVARCATVRAPSARRRAAPRVAVGTFRCRHASGRRPSIHFH</sequence>
<comment type="caution">
    <text evidence="1">The sequence shown here is derived from an EMBL/GenBank/DDBJ whole genome shotgun (WGS) entry which is preliminary data.</text>
</comment>
<organism evidence="1 2">
    <name type="scientific">Burkholderia multivorans CGD2</name>
    <dbReference type="NCBI Taxonomy" id="513052"/>
    <lineage>
        <taxon>Bacteria</taxon>
        <taxon>Pseudomonadati</taxon>
        <taxon>Pseudomonadota</taxon>
        <taxon>Betaproteobacteria</taxon>
        <taxon>Burkholderiales</taxon>
        <taxon>Burkholderiaceae</taxon>
        <taxon>Burkholderia</taxon>
        <taxon>Burkholderia cepacia complex</taxon>
    </lineage>
</organism>
<protein>
    <submittedName>
        <fullName evidence="1">Uncharacterized protein</fullName>
    </submittedName>
</protein>